<feature type="compositionally biased region" description="Basic and acidic residues" evidence="1">
    <location>
        <begin position="54"/>
        <end position="64"/>
    </location>
</feature>
<feature type="region of interest" description="Disordered" evidence="1">
    <location>
        <begin position="1"/>
        <end position="64"/>
    </location>
</feature>
<sequence length="64" mass="7089">MSDMWRSPVGLEGVERRGCPEPIAKSTAPVTPRRRAVGRSRRRERGPTGVPAAEPDRYAGRDTE</sequence>
<protein>
    <submittedName>
        <fullName evidence="2">Uncharacterized protein</fullName>
    </submittedName>
</protein>
<feature type="compositionally biased region" description="Basic residues" evidence="1">
    <location>
        <begin position="32"/>
        <end position="44"/>
    </location>
</feature>
<accession>A0AB33JXR8</accession>
<dbReference type="AlphaFoldDB" id="A0AB33JXR8"/>
<gene>
    <name evidence="2" type="ORF">KCMC57_26090</name>
</gene>
<organism evidence="2">
    <name type="scientific">Kitasatospora sp. CMC57</name>
    <dbReference type="NCBI Taxonomy" id="3231513"/>
    <lineage>
        <taxon>Bacteria</taxon>
        <taxon>Bacillati</taxon>
        <taxon>Actinomycetota</taxon>
        <taxon>Actinomycetes</taxon>
        <taxon>Kitasatosporales</taxon>
        <taxon>Streptomycetaceae</taxon>
        <taxon>Kitasatospora</taxon>
    </lineage>
</organism>
<evidence type="ECO:0000256" key="1">
    <source>
        <dbReference type="SAM" id="MobiDB-lite"/>
    </source>
</evidence>
<name>A0AB33JXR8_9ACTN</name>
<proteinExistence type="predicted"/>
<reference evidence="2" key="1">
    <citation type="submission" date="2024-07" db="EMBL/GenBank/DDBJ databases">
        <title>Complete genome sequences of cellulolytic bacteria, Kitasatospora sp. CMC57 and Streptomyces sp. CMC78, isolated from Japanese agricultural soil.</title>
        <authorList>
            <person name="Hashimoto T."/>
            <person name="Ito M."/>
            <person name="Iwamoto M."/>
            <person name="Fukahori D."/>
            <person name="Shoda T."/>
            <person name="Sakoda M."/>
            <person name="Morohoshi T."/>
            <person name="Mitsuboshi M."/>
            <person name="Nishizawa T."/>
        </authorList>
    </citation>
    <scope>NUCLEOTIDE SEQUENCE</scope>
    <source>
        <strain evidence="2">CMC57</strain>
    </source>
</reference>
<dbReference type="EMBL" id="AP035881">
    <property type="protein sequence ID" value="BFP46241.1"/>
    <property type="molecule type" value="Genomic_DNA"/>
</dbReference>
<evidence type="ECO:0000313" key="2">
    <source>
        <dbReference type="EMBL" id="BFP46241.1"/>
    </source>
</evidence>